<gene>
    <name evidence="2" type="ORF">JOF43_001579</name>
</gene>
<evidence type="ECO:0000313" key="3">
    <source>
        <dbReference type="Proteomes" id="UP001519290"/>
    </source>
</evidence>
<organism evidence="2 3">
    <name type="scientific">Brachybacterium sacelli</name>
    <dbReference type="NCBI Taxonomy" id="173364"/>
    <lineage>
        <taxon>Bacteria</taxon>
        <taxon>Bacillati</taxon>
        <taxon>Actinomycetota</taxon>
        <taxon>Actinomycetes</taxon>
        <taxon>Micrococcales</taxon>
        <taxon>Dermabacteraceae</taxon>
        <taxon>Brachybacterium</taxon>
    </lineage>
</organism>
<keyword evidence="1" id="KW-1133">Transmembrane helix</keyword>
<feature type="transmembrane region" description="Helical" evidence="1">
    <location>
        <begin position="30"/>
        <end position="52"/>
    </location>
</feature>
<reference evidence="2 3" key="1">
    <citation type="submission" date="2021-03" db="EMBL/GenBank/DDBJ databases">
        <title>Sequencing the genomes of 1000 actinobacteria strains.</title>
        <authorList>
            <person name="Klenk H.-P."/>
        </authorList>
    </citation>
    <scope>NUCLEOTIDE SEQUENCE [LARGE SCALE GENOMIC DNA]</scope>
    <source>
        <strain evidence="2 3">DSM 14566</strain>
    </source>
</reference>
<name>A0ABS4WZI2_9MICO</name>
<accession>A0ABS4WZI2</accession>
<keyword evidence="1" id="KW-0812">Transmembrane</keyword>
<evidence type="ECO:0000256" key="1">
    <source>
        <dbReference type="SAM" id="Phobius"/>
    </source>
</evidence>
<sequence length="218" mass="23200">MVRIIEILGVVSPLAALVLLVVYRRPIPTLSLVLGVIGCVLAALNVLVGFVGKRFVWFGSTDGGGVEGMLDWLGTVAALRLGLLIVAVLLLVIAAFHGRSEPARVLPWVLGAVVPLLIGLVTPLVVGEVEHELLARGIDWLAVMATLLGEAVQFAALGLGVLALAIAVTTGRRSASAPERDSAVLVRDTAQRAWAAYQRYSRDRRRKYGQSQGRSILP</sequence>
<feature type="transmembrane region" description="Helical" evidence="1">
    <location>
        <begin position="6"/>
        <end position="23"/>
    </location>
</feature>
<feature type="transmembrane region" description="Helical" evidence="1">
    <location>
        <begin position="138"/>
        <end position="168"/>
    </location>
</feature>
<comment type="caution">
    <text evidence="2">The sequence shown here is derived from an EMBL/GenBank/DDBJ whole genome shotgun (WGS) entry which is preliminary data.</text>
</comment>
<dbReference type="EMBL" id="JAGIOD010000001">
    <property type="protein sequence ID" value="MBP2381622.1"/>
    <property type="molecule type" value="Genomic_DNA"/>
</dbReference>
<keyword evidence="3" id="KW-1185">Reference proteome</keyword>
<feature type="transmembrane region" description="Helical" evidence="1">
    <location>
        <begin position="72"/>
        <end position="93"/>
    </location>
</feature>
<feature type="transmembrane region" description="Helical" evidence="1">
    <location>
        <begin position="105"/>
        <end position="126"/>
    </location>
</feature>
<keyword evidence="1" id="KW-0472">Membrane</keyword>
<proteinExistence type="predicted"/>
<dbReference type="Proteomes" id="UP001519290">
    <property type="component" value="Unassembled WGS sequence"/>
</dbReference>
<evidence type="ECO:0000313" key="2">
    <source>
        <dbReference type="EMBL" id="MBP2381622.1"/>
    </source>
</evidence>
<dbReference type="RefSeq" id="WP_209900925.1">
    <property type="nucleotide sequence ID" value="NZ_BAAAJW010000002.1"/>
</dbReference>
<protein>
    <submittedName>
        <fullName evidence="2">Uncharacterized protein</fullName>
    </submittedName>
</protein>